<dbReference type="InterPro" id="IPR004107">
    <property type="entry name" value="Integrase_SAM-like_N"/>
</dbReference>
<dbReference type="InterPro" id="IPR011010">
    <property type="entry name" value="DNA_brk_join_enz"/>
</dbReference>
<feature type="domain" description="Tyr recombinase" evidence="5">
    <location>
        <begin position="338"/>
        <end position="420"/>
    </location>
</feature>
<feature type="compositionally biased region" description="Polar residues" evidence="4">
    <location>
        <begin position="25"/>
        <end position="43"/>
    </location>
</feature>
<protein>
    <submittedName>
        <fullName evidence="7">Uncharacterized protein</fullName>
    </submittedName>
</protein>
<evidence type="ECO:0000259" key="6">
    <source>
        <dbReference type="Pfam" id="PF02899"/>
    </source>
</evidence>
<dbReference type="InterPro" id="IPR052925">
    <property type="entry name" value="Phage_Integrase-like_Recomb"/>
</dbReference>
<dbReference type="SUPFAM" id="SSF56349">
    <property type="entry name" value="DNA breaking-rejoining enzymes"/>
    <property type="match status" value="1"/>
</dbReference>
<evidence type="ECO:0000256" key="3">
    <source>
        <dbReference type="ARBA" id="ARBA00023172"/>
    </source>
</evidence>
<proteinExistence type="predicted"/>
<dbReference type="GO" id="GO:0003677">
    <property type="term" value="F:DNA binding"/>
    <property type="evidence" value="ECO:0007669"/>
    <property type="project" value="UniProtKB-KW"/>
</dbReference>
<accession>A0A7M7T3X8</accession>
<name>A0A7M7T3X8_STRPU</name>
<dbReference type="EnsemblMetazoa" id="XM_030996207">
    <property type="protein sequence ID" value="XP_030852067"/>
    <property type="gene ID" value="LOC105439682"/>
</dbReference>
<keyword evidence="1" id="KW-0229">DNA integration</keyword>
<dbReference type="Gene3D" id="1.10.150.130">
    <property type="match status" value="1"/>
</dbReference>
<feature type="compositionally biased region" description="Polar residues" evidence="4">
    <location>
        <begin position="108"/>
        <end position="123"/>
    </location>
</feature>
<dbReference type="OrthoDB" id="415455at2759"/>
<dbReference type="PANTHER" id="PTHR34605:SF3">
    <property type="entry name" value="P CELL-TYPE AGGLUTINATION PROTEIN MAP4-LIKE-RELATED"/>
    <property type="match status" value="1"/>
</dbReference>
<dbReference type="GO" id="GO:0006310">
    <property type="term" value="P:DNA recombination"/>
    <property type="evidence" value="ECO:0007669"/>
    <property type="project" value="UniProtKB-KW"/>
</dbReference>
<dbReference type="InParanoid" id="A0A7M7T3X8"/>
<feature type="compositionally biased region" description="Polar residues" evidence="4">
    <location>
        <begin position="78"/>
        <end position="95"/>
    </location>
</feature>
<keyword evidence="3" id="KW-0233">DNA recombination</keyword>
<dbReference type="InterPro" id="IPR010998">
    <property type="entry name" value="Integrase_recombinase_N"/>
</dbReference>
<reference evidence="8" key="1">
    <citation type="submission" date="2015-02" db="EMBL/GenBank/DDBJ databases">
        <title>Genome sequencing for Strongylocentrotus purpuratus.</title>
        <authorList>
            <person name="Murali S."/>
            <person name="Liu Y."/>
            <person name="Vee V."/>
            <person name="English A."/>
            <person name="Wang M."/>
            <person name="Skinner E."/>
            <person name="Han Y."/>
            <person name="Muzny D.M."/>
            <person name="Worley K.C."/>
            <person name="Gibbs R.A."/>
        </authorList>
    </citation>
    <scope>NUCLEOTIDE SEQUENCE</scope>
</reference>
<dbReference type="InterPro" id="IPR002104">
    <property type="entry name" value="Integrase_catalytic"/>
</dbReference>
<dbReference type="Pfam" id="PF00589">
    <property type="entry name" value="Phage_integrase"/>
    <property type="match status" value="1"/>
</dbReference>
<dbReference type="Gene3D" id="1.10.443.10">
    <property type="entry name" value="Intergrase catalytic core"/>
    <property type="match status" value="1"/>
</dbReference>
<dbReference type="PANTHER" id="PTHR34605">
    <property type="entry name" value="PHAGE_INTEGRASE DOMAIN-CONTAINING PROTEIN"/>
    <property type="match status" value="1"/>
</dbReference>
<keyword evidence="8" id="KW-1185">Reference proteome</keyword>
<dbReference type="Pfam" id="PF02899">
    <property type="entry name" value="Phage_int_SAM_1"/>
    <property type="match status" value="1"/>
</dbReference>
<dbReference type="SUPFAM" id="SSF47823">
    <property type="entry name" value="lambda integrase-like, N-terminal domain"/>
    <property type="match status" value="1"/>
</dbReference>
<dbReference type="InterPro" id="IPR013762">
    <property type="entry name" value="Integrase-like_cat_sf"/>
</dbReference>
<keyword evidence="2" id="KW-0238">DNA-binding</keyword>
<feature type="compositionally biased region" description="Polar residues" evidence="4">
    <location>
        <begin position="55"/>
        <end position="70"/>
    </location>
</feature>
<feature type="compositionally biased region" description="Basic residues" evidence="4">
    <location>
        <begin position="45"/>
        <end position="54"/>
    </location>
</feature>
<reference evidence="7" key="2">
    <citation type="submission" date="2021-01" db="UniProtKB">
        <authorList>
            <consortium name="EnsemblMetazoa"/>
        </authorList>
    </citation>
    <scope>IDENTIFICATION</scope>
</reference>
<sequence>MGKRKSSQSRVARQPKIARPRQSTRLRQSSNDTTQDVLGTSTPRRAGRPKRARHSSGNPSSGRSATTSINPAPETDGPQYSGNETTGANQSSSQPPLHAQPMQDGAIPQTSTRSTRPTKSYTYGNSADLAAETHRLLGQSLAEGSQRAYQSAVDSFQEFRLNRQLNTSWPTTTTQVMAFIAHLSINGKSSSTITKHVAALSYLHNMYSWADPTKHFLIKKMQEGSRRDRSMVDSRRPITWELLETIIPTLYLVCYSHYESMMFHASYLLAFFGFLRVGEFTIQRKGDDLNKVIARDDIKFCSGPKGSLLVRIRFSKTDQYGQGTTINIGSNGTDEKCPVKAMKAYLRVRPDIDGPLFCHRDGAPVTRYQFSSVLKKTLQHNGYSGSQYGTHSFRIGAATTAALKGVPPEQIMAMGRWRSSVYMRYIR</sequence>
<dbReference type="OMA" id="QYGTHSF"/>
<dbReference type="RefSeq" id="XP_030852067.1">
    <property type="nucleotide sequence ID" value="XM_030996207.1"/>
</dbReference>
<dbReference type="AlphaFoldDB" id="A0A7M7T3X8"/>
<dbReference type="GO" id="GO:0015074">
    <property type="term" value="P:DNA integration"/>
    <property type="evidence" value="ECO:0007669"/>
    <property type="project" value="UniProtKB-KW"/>
</dbReference>
<dbReference type="Proteomes" id="UP000007110">
    <property type="component" value="Unassembled WGS sequence"/>
</dbReference>
<evidence type="ECO:0000256" key="1">
    <source>
        <dbReference type="ARBA" id="ARBA00022908"/>
    </source>
</evidence>
<organism evidence="7 8">
    <name type="scientific">Strongylocentrotus purpuratus</name>
    <name type="common">Purple sea urchin</name>
    <dbReference type="NCBI Taxonomy" id="7668"/>
    <lineage>
        <taxon>Eukaryota</taxon>
        <taxon>Metazoa</taxon>
        <taxon>Echinodermata</taxon>
        <taxon>Eleutherozoa</taxon>
        <taxon>Echinozoa</taxon>
        <taxon>Echinoidea</taxon>
        <taxon>Euechinoidea</taxon>
        <taxon>Echinacea</taxon>
        <taxon>Camarodonta</taxon>
        <taxon>Echinidea</taxon>
        <taxon>Strongylocentrotidae</taxon>
        <taxon>Strongylocentrotus</taxon>
    </lineage>
</organism>
<evidence type="ECO:0000313" key="8">
    <source>
        <dbReference type="Proteomes" id="UP000007110"/>
    </source>
</evidence>
<evidence type="ECO:0000256" key="4">
    <source>
        <dbReference type="SAM" id="MobiDB-lite"/>
    </source>
</evidence>
<evidence type="ECO:0000313" key="7">
    <source>
        <dbReference type="EnsemblMetazoa" id="XP_030852067"/>
    </source>
</evidence>
<dbReference type="GeneID" id="105439682"/>
<dbReference type="KEGG" id="spu:105439682"/>
<feature type="region of interest" description="Disordered" evidence="4">
    <location>
        <begin position="1"/>
        <end position="123"/>
    </location>
</feature>
<evidence type="ECO:0000259" key="5">
    <source>
        <dbReference type="Pfam" id="PF00589"/>
    </source>
</evidence>
<evidence type="ECO:0000256" key="2">
    <source>
        <dbReference type="ARBA" id="ARBA00023125"/>
    </source>
</evidence>
<feature type="domain" description="Integrase SAM-like N-terminal" evidence="6">
    <location>
        <begin position="140"/>
        <end position="205"/>
    </location>
</feature>